<dbReference type="PANTHER" id="PTHR12702">
    <property type="entry name" value="SEC15"/>
    <property type="match status" value="1"/>
</dbReference>
<name>A0A8S4DAY8_PLUXY</name>
<evidence type="ECO:0000256" key="3">
    <source>
        <dbReference type="ARBA" id="ARBA00022448"/>
    </source>
</evidence>
<dbReference type="GO" id="GO:0006886">
    <property type="term" value="P:intracellular protein transport"/>
    <property type="evidence" value="ECO:0007669"/>
    <property type="project" value="InterPro"/>
</dbReference>
<dbReference type="Gene3D" id="1.20.58.670">
    <property type="entry name" value="Dsl1p vesicle tethering complex, Tip20p subunit, domain D"/>
    <property type="match status" value="1"/>
</dbReference>
<dbReference type="InterPro" id="IPR007225">
    <property type="entry name" value="EXOC6/Sec15"/>
</dbReference>
<dbReference type="Proteomes" id="UP000653454">
    <property type="component" value="Unassembled WGS sequence"/>
</dbReference>
<feature type="domain" description="Exocyst complex component EXOC6/Sec15 N-terminal" evidence="8">
    <location>
        <begin position="37"/>
        <end position="205"/>
    </location>
</feature>
<dbReference type="InterPro" id="IPR042045">
    <property type="entry name" value="EXOC6/Sec15_C_dom1"/>
</dbReference>
<dbReference type="InterPro" id="IPR048359">
    <property type="entry name" value="EXOC6_Sec15_N"/>
</dbReference>
<organism evidence="9 10">
    <name type="scientific">Plutella xylostella</name>
    <name type="common">Diamondback moth</name>
    <name type="synonym">Plutella maculipennis</name>
    <dbReference type="NCBI Taxonomy" id="51655"/>
    <lineage>
        <taxon>Eukaryota</taxon>
        <taxon>Metazoa</taxon>
        <taxon>Ecdysozoa</taxon>
        <taxon>Arthropoda</taxon>
        <taxon>Hexapoda</taxon>
        <taxon>Insecta</taxon>
        <taxon>Pterygota</taxon>
        <taxon>Neoptera</taxon>
        <taxon>Endopterygota</taxon>
        <taxon>Lepidoptera</taxon>
        <taxon>Glossata</taxon>
        <taxon>Ditrysia</taxon>
        <taxon>Yponomeutoidea</taxon>
        <taxon>Plutellidae</taxon>
        <taxon>Plutella</taxon>
    </lineage>
</organism>
<evidence type="ECO:0000256" key="6">
    <source>
        <dbReference type="PIRNR" id="PIRNR025007"/>
    </source>
</evidence>
<dbReference type="InterPro" id="IPR046361">
    <property type="entry name" value="EXOC6/Sec15_C"/>
</dbReference>
<protein>
    <recommendedName>
        <fullName evidence="6">Exocyst complex component</fullName>
    </recommendedName>
</protein>
<sequence length="892" mass="101215">MTMTNATIQEIEGIDDYWGPAFRSVYEGEGHEAFVQQLDERIKQHDVEIEKLCNYHYQGFIDSIRELLQVRSHAEELHAEISNVDANVKETTEAICTRAEELIRARRVELNIAATIEKMELCLPLLTTYAKLKSQVEAKRYYPALKTLELLEHVVLPRVGPYKWCAQISGDIPRLRQAIRDASMADLRDFLESIRGLSPQVGAMALKQTQEMQGRNLATIVKNKKDMAMLATAAKEPPGPQCPHELVDFSPLHRCLHIHSVLGAKNDFIQYYRCDMAMLTAAKEPPGPQCPHELVDFSPLHRCQHIHSVLGAKNDFIQYYRDQRKHQARLVLIPAGNLHDSSQSVKNYLNALLGFFILEEHLLTTGAGLVSKDYLLDTWSMSVTKVVSTLRTNTSLITDPTLMLSIKHQIVLFINTVKCYGLPTEPLPQLLQEMAEHYTEVLMQRWVAVFRDILDNAPFTPIEHCTEVLMQRWVAVFRDILDNAPFTPIEHCTEVLMQRWVAVFRDILDNAPFTPIEHCTEVLMQRWVAVFRDILDNAPFTPIEVETQEQYEGVMDNFPYDDEELETQPFPRKFPFSSIVPAVYMQVKEFIYASLKYSVGLGLGGGRRAAAARHSASLLLTRSFTGCLSALFRRHVALMQLVQIIVDTQYLEGATSCLYEFISNITGAELVSTEAPGSMFQTARDDAELQICHEIEKKVDEFLDLENYDWLLVEPTGQASSFVTDMLSYLSGVLTSLELLPERARKAAVHAATNRIATRLRKLLLDPAVKQISSGALHQLDLDVIQCEQFAASEPVPKLKRDELLQYFASLRQLLDLITGWDWSSYLHDVGVDGGKYALVTPKDAATLLEKLKEAEQKSSVFSVLKKNERDRRKLLDTVLKQLKQLQNQDGS</sequence>
<evidence type="ECO:0000313" key="10">
    <source>
        <dbReference type="Proteomes" id="UP000653454"/>
    </source>
</evidence>
<dbReference type="EMBL" id="CAJHNJ030000003">
    <property type="protein sequence ID" value="CAG9093965.1"/>
    <property type="molecule type" value="Genomic_DNA"/>
</dbReference>
<evidence type="ECO:0000256" key="2">
    <source>
        <dbReference type="ARBA" id="ARBA00007944"/>
    </source>
</evidence>
<feature type="domain" description="Exocyst complex subunit EXOC6/Sec15 C-terminal" evidence="7">
    <location>
        <begin position="517"/>
        <end position="851"/>
    </location>
</feature>
<dbReference type="PANTHER" id="PTHR12702:SF0">
    <property type="entry name" value="EXOCYST COMPLEX COMPONENT 6"/>
    <property type="match status" value="1"/>
</dbReference>
<evidence type="ECO:0000256" key="5">
    <source>
        <dbReference type="ARBA" id="ARBA00023054"/>
    </source>
</evidence>
<reference evidence="9" key="1">
    <citation type="submission" date="2020-11" db="EMBL/GenBank/DDBJ databases">
        <authorList>
            <person name="Whiteford S."/>
        </authorList>
    </citation>
    <scope>NUCLEOTIDE SEQUENCE</scope>
</reference>
<gene>
    <name evidence="9" type="ORF">PLXY2_LOCUS1250</name>
</gene>
<evidence type="ECO:0000259" key="7">
    <source>
        <dbReference type="Pfam" id="PF04091"/>
    </source>
</evidence>
<keyword evidence="10" id="KW-1185">Reference proteome</keyword>
<accession>A0A8S4DAY8</accession>
<dbReference type="GO" id="GO:0090522">
    <property type="term" value="P:vesicle tethering involved in exocytosis"/>
    <property type="evidence" value="ECO:0007669"/>
    <property type="project" value="UniProtKB-UniRule"/>
</dbReference>
<keyword evidence="3 6" id="KW-0813">Transport</keyword>
<evidence type="ECO:0000313" key="9">
    <source>
        <dbReference type="EMBL" id="CAG9093965.1"/>
    </source>
</evidence>
<evidence type="ECO:0000256" key="4">
    <source>
        <dbReference type="ARBA" id="ARBA00022483"/>
    </source>
</evidence>
<dbReference type="Gene3D" id="1.10.357.30">
    <property type="entry name" value="Exocyst complex subunit Sec15 C-terminal domain, N-terminal subdomain"/>
    <property type="match status" value="2"/>
</dbReference>
<dbReference type="Pfam" id="PF04091">
    <property type="entry name" value="Sec15_C"/>
    <property type="match status" value="1"/>
</dbReference>
<keyword evidence="4 6" id="KW-0268">Exocytosis</keyword>
<dbReference type="Pfam" id="PF20651">
    <property type="entry name" value="EXOC6_Sec15_N"/>
    <property type="match status" value="1"/>
</dbReference>
<dbReference type="GO" id="GO:0016020">
    <property type="term" value="C:membrane"/>
    <property type="evidence" value="ECO:0007669"/>
    <property type="project" value="TreeGrafter"/>
</dbReference>
<comment type="similarity">
    <text evidence="2 6">Belongs to the SEC15 family.</text>
</comment>
<dbReference type="GO" id="GO:0000145">
    <property type="term" value="C:exocyst"/>
    <property type="evidence" value="ECO:0007669"/>
    <property type="project" value="UniProtKB-UniRule"/>
</dbReference>
<proteinExistence type="inferred from homology"/>
<keyword evidence="5" id="KW-0175">Coiled coil</keyword>
<dbReference type="PIRSF" id="PIRSF025007">
    <property type="entry name" value="Sec15"/>
    <property type="match status" value="1"/>
</dbReference>
<dbReference type="FunFam" id="1.20.58.670:FF:000002">
    <property type="entry name" value="Exocyst complex component"/>
    <property type="match status" value="1"/>
</dbReference>
<comment type="function">
    <text evidence="1 6">Component of the exocyst complex involved in the docking of exocytic vesicles with fusion sites on the plasma membrane.</text>
</comment>
<dbReference type="AlphaFoldDB" id="A0A8S4DAY8"/>
<evidence type="ECO:0000256" key="1">
    <source>
        <dbReference type="ARBA" id="ARBA00002660"/>
    </source>
</evidence>
<comment type="caution">
    <text evidence="9">The sequence shown here is derived from an EMBL/GenBank/DDBJ whole genome shotgun (WGS) entry which is preliminary data.</text>
</comment>
<evidence type="ECO:0000259" key="8">
    <source>
        <dbReference type="Pfam" id="PF20651"/>
    </source>
</evidence>
<dbReference type="GO" id="GO:0006893">
    <property type="term" value="P:Golgi to plasma membrane transport"/>
    <property type="evidence" value="ECO:0007669"/>
    <property type="project" value="TreeGrafter"/>
</dbReference>
<dbReference type="InterPro" id="IPR042044">
    <property type="entry name" value="EXOC6PINT-1/Sec15/Tip20_C_dom2"/>
</dbReference>